<dbReference type="Proteomes" id="UP000269974">
    <property type="component" value="Unassembled WGS sequence"/>
</dbReference>
<dbReference type="InterPro" id="IPR008278">
    <property type="entry name" value="4-PPantetheinyl_Trfase_dom"/>
</dbReference>
<dbReference type="GO" id="GO:0008897">
    <property type="term" value="F:holo-[acyl-carrier-protein] synthase activity"/>
    <property type="evidence" value="ECO:0007669"/>
    <property type="project" value="UniProtKB-UniRule"/>
</dbReference>
<evidence type="ECO:0000256" key="8">
    <source>
        <dbReference type="HAMAP-Rule" id="MF_00101"/>
    </source>
</evidence>
<evidence type="ECO:0000256" key="3">
    <source>
        <dbReference type="ARBA" id="ARBA00022723"/>
    </source>
</evidence>
<dbReference type="InterPro" id="IPR004568">
    <property type="entry name" value="Ppantetheine-prot_Trfase_dom"/>
</dbReference>
<keyword evidence="7 8" id="KW-0275">Fatty acid biosynthesis</keyword>
<evidence type="ECO:0000313" key="11">
    <source>
        <dbReference type="Proteomes" id="UP000269974"/>
    </source>
</evidence>
<evidence type="ECO:0000256" key="7">
    <source>
        <dbReference type="ARBA" id="ARBA00023160"/>
    </source>
</evidence>
<comment type="cofactor">
    <cofactor evidence="8">
        <name>Mg(2+)</name>
        <dbReference type="ChEBI" id="CHEBI:18420"/>
    </cofactor>
</comment>
<comment type="catalytic activity">
    <reaction evidence="8">
        <text>apo-[ACP] + CoA = holo-[ACP] + adenosine 3',5'-bisphosphate + H(+)</text>
        <dbReference type="Rhea" id="RHEA:12068"/>
        <dbReference type="Rhea" id="RHEA-COMP:9685"/>
        <dbReference type="Rhea" id="RHEA-COMP:9690"/>
        <dbReference type="ChEBI" id="CHEBI:15378"/>
        <dbReference type="ChEBI" id="CHEBI:29999"/>
        <dbReference type="ChEBI" id="CHEBI:57287"/>
        <dbReference type="ChEBI" id="CHEBI:58343"/>
        <dbReference type="ChEBI" id="CHEBI:64479"/>
        <dbReference type="EC" id="2.7.8.7"/>
    </reaction>
</comment>
<evidence type="ECO:0000256" key="2">
    <source>
        <dbReference type="ARBA" id="ARBA00022679"/>
    </source>
</evidence>
<comment type="subcellular location">
    <subcellularLocation>
        <location evidence="8">Cytoplasm</location>
    </subcellularLocation>
</comment>
<gene>
    <name evidence="8 10" type="primary">acpS</name>
    <name evidence="10" type="ORF">NCTC10327_00766</name>
</gene>
<evidence type="ECO:0000256" key="5">
    <source>
        <dbReference type="ARBA" id="ARBA00022842"/>
    </source>
</evidence>
<organism evidence="10 11">
    <name type="scientific">Actinobaculum suis</name>
    <dbReference type="NCBI Taxonomy" id="1657"/>
    <lineage>
        <taxon>Bacteria</taxon>
        <taxon>Bacillati</taxon>
        <taxon>Actinomycetota</taxon>
        <taxon>Actinomycetes</taxon>
        <taxon>Actinomycetales</taxon>
        <taxon>Actinomycetaceae</taxon>
        <taxon>Actinobaculum</taxon>
    </lineage>
</organism>
<dbReference type="AlphaFoldDB" id="A0A7Z8Y9U0"/>
<comment type="function">
    <text evidence="8">Transfers the 4'-phosphopantetheine moiety from coenzyme A to a Ser of acyl-carrier-protein.</text>
</comment>
<evidence type="ECO:0000313" key="10">
    <source>
        <dbReference type="EMBL" id="VDG76092.1"/>
    </source>
</evidence>
<dbReference type="InterPro" id="IPR002582">
    <property type="entry name" value="ACPS"/>
</dbReference>
<dbReference type="SUPFAM" id="SSF56214">
    <property type="entry name" value="4'-phosphopantetheinyl transferase"/>
    <property type="match status" value="1"/>
</dbReference>
<keyword evidence="8" id="KW-0963">Cytoplasm</keyword>
<sequence length="139" mass="14947">MILGIGVDTVAVSEFAEQLARPGSHFGAVFTAREHRYVERRAARRGKAEQAAALAARWAAKEAFVKAWSAALHGTAPVAPENIWADIEVSNDRWGRPTLQLLGETAQAVHESLGEIRIHVSLSHDGDIAVAFVVVENGA</sequence>
<protein>
    <recommendedName>
        <fullName evidence="8">Holo-[acyl-carrier-protein] synthase</fullName>
        <shortName evidence="8">Holo-ACP synthase</shortName>
        <ecNumber evidence="8">2.7.8.7</ecNumber>
    </recommendedName>
    <alternativeName>
        <fullName evidence="8">4'-phosphopantetheinyl transferase AcpS</fullName>
    </alternativeName>
</protein>
<dbReference type="EC" id="2.7.8.7" evidence="8"/>
<name>A0A7Z8Y9U0_9ACTO</name>
<dbReference type="EMBL" id="UYIO01000001">
    <property type="protein sequence ID" value="VDG76092.1"/>
    <property type="molecule type" value="Genomic_DNA"/>
</dbReference>
<evidence type="ECO:0000256" key="4">
    <source>
        <dbReference type="ARBA" id="ARBA00022832"/>
    </source>
</evidence>
<evidence type="ECO:0000256" key="1">
    <source>
        <dbReference type="ARBA" id="ARBA00022516"/>
    </source>
</evidence>
<evidence type="ECO:0000259" key="9">
    <source>
        <dbReference type="Pfam" id="PF01648"/>
    </source>
</evidence>
<proteinExistence type="inferred from homology"/>
<feature type="binding site" evidence="8">
    <location>
        <position position="62"/>
    </location>
    <ligand>
        <name>Mg(2+)</name>
        <dbReference type="ChEBI" id="CHEBI:18420"/>
    </ligand>
</feature>
<dbReference type="Gene3D" id="3.90.470.20">
    <property type="entry name" value="4'-phosphopantetheinyl transferase domain"/>
    <property type="match status" value="1"/>
</dbReference>
<keyword evidence="2 8" id="KW-0808">Transferase</keyword>
<keyword evidence="3 8" id="KW-0479">Metal-binding</keyword>
<dbReference type="NCBIfam" id="NF000831">
    <property type="entry name" value="PRK00070.3-1"/>
    <property type="match status" value="1"/>
</dbReference>
<keyword evidence="6 8" id="KW-0443">Lipid metabolism</keyword>
<comment type="similarity">
    <text evidence="8">Belongs to the P-Pant transferase superfamily. AcpS family.</text>
</comment>
<dbReference type="RefSeq" id="WP_185933861.1">
    <property type="nucleotide sequence ID" value="NZ_UYIO01000001.1"/>
</dbReference>
<dbReference type="GO" id="GO:0005737">
    <property type="term" value="C:cytoplasm"/>
    <property type="evidence" value="ECO:0007669"/>
    <property type="project" value="UniProtKB-SubCell"/>
</dbReference>
<dbReference type="HAMAP" id="MF_00101">
    <property type="entry name" value="AcpS"/>
    <property type="match status" value="1"/>
</dbReference>
<dbReference type="GO" id="GO:0000287">
    <property type="term" value="F:magnesium ion binding"/>
    <property type="evidence" value="ECO:0007669"/>
    <property type="project" value="UniProtKB-UniRule"/>
</dbReference>
<reference evidence="10 11" key="1">
    <citation type="submission" date="2018-11" db="EMBL/GenBank/DDBJ databases">
        <authorList>
            <consortium name="Pathogen Informatics"/>
        </authorList>
    </citation>
    <scope>NUCLEOTIDE SEQUENCE [LARGE SCALE GENOMIC DNA]</scope>
    <source>
        <strain evidence="10 11">NCTC10327</strain>
    </source>
</reference>
<dbReference type="GO" id="GO:0006633">
    <property type="term" value="P:fatty acid biosynthetic process"/>
    <property type="evidence" value="ECO:0007669"/>
    <property type="project" value="UniProtKB-UniRule"/>
</dbReference>
<dbReference type="Pfam" id="PF01648">
    <property type="entry name" value="ACPS"/>
    <property type="match status" value="1"/>
</dbReference>
<accession>A0A7Z8Y9U0</accession>
<dbReference type="InterPro" id="IPR037143">
    <property type="entry name" value="4-PPantetheinyl_Trfase_dom_sf"/>
</dbReference>
<evidence type="ECO:0000256" key="6">
    <source>
        <dbReference type="ARBA" id="ARBA00023098"/>
    </source>
</evidence>
<keyword evidence="4 8" id="KW-0276">Fatty acid metabolism</keyword>
<keyword evidence="5 8" id="KW-0460">Magnesium</keyword>
<feature type="binding site" evidence="8">
    <location>
        <position position="8"/>
    </location>
    <ligand>
        <name>Mg(2+)</name>
        <dbReference type="ChEBI" id="CHEBI:18420"/>
    </ligand>
</feature>
<comment type="caution">
    <text evidence="10">The sequence shown here is derived from an EMBL/GenBank/DDBJ whole genome shotgun (WGS) entry which is preliminary data.</text>
</comment>
<feature type="domain" description="4'-phosphopantetheinyl transferase" evidence="9">
    <location>
        <begin position="4"/>
        <end position="108"/>
    </location>
</feature>
<dbReference type="NCBIfam" id="TIGR00556">
    <property type="entry name" value="pantethn_trn"/>
    <property type="match status" value="1"/>
</dbReference>
<keyword evidence="1 8" id="KW-0444">Lipid biosynthesis</keyword>